<protein>
    <submittedName>
        <fullName evidence="2">Cytochrome P450</fullName>
    </submittedName>
</protein>
<evidence type="ECO:0000313" key="2">
    <source>
        <dbReference type="WBParaSite" id="RSKR_0000485800.1"/>
    </source>
</evidence>
<name>A0AC35TVR4_9BILA</name>
<dbReference type="WBParaSite" id="RSKR_0000485800.1">
    <property type="protein sequence ID" value="RSKR_0000485800.1"/>
    <property type="gene ID" value="RSKR_0000485800"/>
</dbReference>
<accession>A0AC35TVR4</accession>
<reference evidence="2" key="1">
    <citation type="submission" date="2016-11" db="UniProtKB">
        <authorList>
            <consortium name="WormBaseParasite"/>
        </authorList>
    </citation>
    <scope>IDENTIFICATION</scope>
    <source>
        <strain evidence="2">KR3021</strain>
    </source>
</reference>
<dbReference type="Proteomes" id="UP000095286">
    <property type="component" value="Unplaced"/>
</dbReference>
<organism evidence="1 2">
    <name type="scientific">Rhabditophanes sp. KR3021</name>
    <dbReference type="NCBI Taxonomy" id="114890"/>
    <lineage>
        <taxon>Eukaryota</taxon>
        <taxon>Metazoa</taxon>
        <taxon>Ecdysozoa</taxon>
        <taxon>Nematoda</taxon>
        <taxon>Chromadorea</taxon>
        <taxon>Rhabditida</taxon>
        <taxon>Tylenchina</taxon>
        <taxon>Panagrolaimomorpha</taxon>
        <taxon>Strongyloidoidea</taxon>
        <taxon>Alloionematidae</taxon>
        <taxon>Rhabditophanes</taxon>
    </lineage>
</organism>
<proteinExistence type="predicted"/>
<sequence>MFTLFVCLAVIAITLYIKKFYDDVKRFPKGPKPHFLIGNILSLPATNTQQAFHDFSKTYGDVFTLFLPTPVVILTSFEAIKEALVKKGDVFAGRPQVYPDLLFQRKQNGGVIFSENENWVAQRRVAIHALRDFGMGKNLMEERVNSSIDGMLEYMDKHKNKPIDLRWPLQICVANIIGDVMFGITNSYEDSHGFQEVIEHLDHAIKHIRRDKKIFLYMYFSRNPWIIAFLKKFFKINGSEDQEVFYDEVIKNCDAVADTWVEGQEATNFVHYYLNKVADEQGKGYLNKEELHAVVADLMIAGAETTSTTSGFSVNILGAHPEKQAKMREEIMNVIGPDALISMKDKARLPYCTAVVMEIQRFANILPFNVSHKTLEDTEIQGHKIPKGTMIFPQIWSVLQYDKDFIEPEKFIPERFLNEDMVTINKKLSEKLVPFSMGKRQCAGEGMAVMELFLIITRIIQKFKLEAPPGKPLPSLEKEFGGVFKAAYYEFQITDV</sequence>
<evidence type="ECO:0000313" key="1">
    <source>
        <dbReference type="Proteomes" id="UP000095286"/>
    </source>
</evidence>